<accession>A0AAV2GC54</accession>
<proteinExistence type="predicted"/>
<evidence type="ECO:0000313" key="1">
    <source>
        <dbReference type="EMBL" id="CAL1407060.1"/>
    </source>
</evidence>
<gene>
    <name evidence="1" type="ORF">LTRI10_LOCUS46749</name>
</gene>
<sequence>MFTKSYVSEFKHWGQKNWVIDDSFGFEELGDGRWLLVCPSLQETLRINQLSHTRFRELHITFSYWNDSLDTTTPTSNDTWIMVFDIPIHLKSVHLFKAIGDFRGGLIKINWVSWCSHAARIRVRASRDIPNEFHSSFVHNGSKSRFLFRRRCLLSESTADRC</sequence>
<dbReference type="PANTHER" id="PTHR34427">
    <property type="entry name" value="DUF4283 DOMAIN PROTEIN"/>
    <property type="match status" value="1"/>
</dbReference>
<evidence type="ECO:0000313" key="2">
    <source>
        <dbReference type="Proteomes" id="UP001497516"/>
    </source>
</evidence>
<reference evidence="1 2" key="1">
    <citation type="submission" date="2024-04" db="EMBL/GenBank/DDBJ databases">
        <authorList>
            <person name="Fracassetti M."/>
        </authorList>
    </citation>
    <scope>NUCLEOTIDE SEQUENCE [LARGE SCALE GENOMIC DNA]</scope>
</reference>
<organism evidence="1 2">
    <name type="scientific">Linum trigynum</name>
    <dbReference type="NCBI Taxonomy" id="586398"/>
    <lineage>
        <taxon>Eukaryota</taxon>
        <taxon>Viridiplantae</taxon>
        <taxon>Streptophyta</taxon>
        <taxon>Embryophyta</taxon>
        <taxon>Tracheophyta</taxon>
        <taxon>Spermatophyta</taxon>
        <taxon>Magnoliopsida</taxon>
        <taxon>eudicotyledons</taxon>
        <taxon>Gunneridae</taxon>
        <taxon>Pentapetalae</taxon>
        <taxon>rosids</taxon>
        <taxon>fabids</taxon>
        <taxon>Malpighiales</taxon>
        <taxon>Linaceae</taxon>
        <taxon>Linum</taxon>
    </lineage>
</organism>
<keyword evidence="2" id="KW-1185">Reference proteome</keyword>
<protein>
    <submittedName>
        <fullName evidence="1">Uncharacterized protein</fullName>
    </submittedName>
</protein>
<dbReference type="Proteomes" id="UP001497516">
    <property type="component" value="Chromosome 8"/>
</dbReference>
<name>A0AAV2GC54_9ROSI</name>
<dbReference type="AlphaFoldDB" id="A0AAV2GC54"/>
<dbReference type="EMBL" id="OZ034821">
    <property type="protein sequence ID" value="CAL1407060.1"/>
    <property type="molecule type" value="Genomic_DNA"/>
</dbReference>
<dbReference type="PANTHER" id="PTHR34427:SF5">
    <property type="entry name" value="DUF4283 DOMAIN-CONTAINING PROTEIN"/>
    <property type="match status" value="1"/>
</dbReference>